<dbReference type="InterPro" id="IPR005925">
    <property type="entry name" value="Agmatinase-rel"/>
</dbReference>
<dbReference type="PROSITE" id="PS01053">
    <property type="entry name" value="ARGINASE_1"/>
    <property type="match status" value="1"/>
</dbReference>
<reference evidence="6" key="3">
    <citation type="submission" date="2025-09" db="UniProtKB">
        <authorList>
            <consortium name="Ensembl"/>
        </authorList>
    </citation>
    <scope>IDENTIFICATION</scope>
</reference>
<comment type="similarity">
    <text evidence="2">Belongs to the arginase family. Agmatinase subfamily.</text>
</comment>
<evidence type="ECO:0000256" key="1">
    <source>
        <dbReference type="ARBA" id="ARBA00001936"/>
    </source>
</evidence>
<dbReference type="NCBIfam" id="TIGR01230">
    <property type="entry name" value="agmatinase"/>
    <property type="match status" value="1"/>
</dbReference>
<dbReference type="PRINTS" id="PR00116">
    <property type="entry name" value="ARGINASE"/>
</dbReference>
<keyword evidence="7" id="KW-1185">Reference proteome</keyword>
<dbReference type="InterPro" id="IPR023696">
    <property type="entry name" value="Ureohydrolase_dom_sf"/>
</dbReference>
<dbReference type="GO" id="GO:0046872">
    <property type="term" value="F:metal ion binding"/>
    <property type="evidence" value="ECO:0007669"/>
    <property type="project" value="UniProtKB-KW"/>
</dbReference>
<dbReference type="AlphaFoldDB" id="A0A8C6JR53"/>
<gene>
    <name evidence="6" type="primary">AGMAT</name>
</gene>
<evidence type="ECO:0000256" key="3">
    <source>
        <dbReference type="ARBA" id="ARBA00022723"/>
    </source>
</evidence>
<dbReference type="GO" id="GO:0047971">
    <property type="term" value="F:guanidinobutyrase activity"/>
    <property type="evidence" value="ECO:0007669"/>
    <property type="project" value="UniProtKB-ARBA"/>
</dbReference>
<evidence type="ECO:0000313" key="7">
    <source>
        <dbReference type="Proteomes" id="UP000694405"/>
    </source>
</evidence>
<evidence type="ECO:0000256" key="5">
    <source>
        <dbReference type="ARBA" id="ARBA00023211"/>
    </source>
</evidence>
<keyword evidence="5" id="KW-0464">Manganese</keyword>
<dbReference type="GO" id="GO:0033389">
    <property type="term" value="P:putrescine biosynthetic process from arginine, via agmatine"/>
    <property type="evidence" value="ECO:0007669"/>
    <property type="project" value="TreeGrafter"/>
</dbReference>
<dbReference type="FunFam" id="3.40.800.10:FF:000002">
    <property type="entry name" value="Agmatinase"/>
    <property type="match status" value="1"/>
</dbReference>
<evidence type="ECO:0000256" key="2">
    <source>
        <dbReference type="ARBA" id="ARBA00009227"/>
    </source>
</evidence>
<accession>A0A8C6JR53</accession>
<name>A0A8C6JR53_MELUD</name>
<dbReference type="GO" id="GO:0008783">
    <property type="term" value="F:agmatinase activity"/>
    <property type="evidence" value="ECO:0007669"/>
    <property type="project" value="TreeGrafter"/>
</dbReference>
<reference evidence="6" key="1">
    <citation type="submission" date="2020-03" db="EMBL/GenBank/DDBJ databases">
        <title>Melopsittacus undulatus (budgerigar) genome, bMelUnd1, maternal haplotype with Z.</title>
        <authorList>
            <person name="Gedman G."/>
            <person name="Mountcastle J."/>
            <person name="Haase B."/>
            <person name="Formenti G."/>
            <person name="Wright T."/>
            <person name="Apodaca J."/>
            <person name="Pelan S."/>
            <person name="Chow W."/>
            <person name="Rhie A."/>
            <person name="Howe K."/>
            <person name="Fedrigo O."/>
            <person name="Jarvis E.D."/>
        </authorList>
    </citation>
    <scope>NUCLEOTIDE SEQUENCE [LARGE SCALE GENOMIC DNA]</scope>
</reference>
<dbReference type="InterPro" id="IPR006035">
    <property type="entry name" value="Ureohydrolase"/>
</dbReference>
<keyword evidence="3" id="KW-0479">Metal-binding</keyword>
<dbReference type="Gene3D" id="3.40.800.10">
    <property type="entry name" value="Ureohydrolase domain"/>
    <property type="match status" value="1"/>
</dbReference>
<dbReference type="Ensembl" id="ENSMUNT00000019311.2">
    <property type="protein sequence ID" value="ENSMUNP00000016772.2"/>
    <property type="gene ID" value="ENSMUNG00000012910.2"/>
</dbReference>
<comment type="cofactor">
    <cofactor evidence="1">
        <name>Mn(2+)</name>
        <dbReference type="ChEBI" id="CHEBI:29035"/>
    </cofactor>
</comment>
<dbReference type="Pfam" id="PF00491">
    <property type="entry name" value="Arginase"/>
    <property type="match status" value="1"/>
</dbReference>
<proteinExistence type="inferred from homology"/>
<sequence length="469" mass="49625">MIYPSPCPFTAPITPQAGSRIRSQSCLVSSMSGSDHTGFDLCWVTPDPGTHLRTSLSPKPPSNACPAALPPPLTSLHFDPWVAAGGPGAVSGAVHTGAAQALCCSLLCSMWGRMRLLLRTAELCAPKLPVTTAAASSGSSPAVPMGLPWHPARWGSRFHVPPSAEAVARPVGICSMMKLPVQDSAVGLDAAFVGVPLDTGTSNRPGARFGPRQIRAESSLLRRFNGSTGAAPFDSLRVADIGDVNVNPYNLPQSCRLIRGAFQDIVGSGCVPLTLGGDHTITYPILQAVAERHGPVGLVHVDAHTDTADRALGEKIYHGTPFRRCVDEGLLDCGRVVQIGIRGSSYDPNPYKYSRDQGFRVVPADECWMRSLVPLMAEVRQQMRDRPVYISFDIDGVDPAYAPGTGTPEVAGLTPAQALEIIRGCKGLNIVGCDLVEVAPMYDVSGNTALLGANLLFEMLCVLPGVKTM</sequence>
<dbReference type="PANTHER" id="PTHR11358:SF26">
    <property type="entry name" value="GUANIDINO ACID HYDROLASE, MITOCHONDRIAL"/>
    <property type="match status" value="1"/>
</dbReference>
<dbReference type="PANTHER" id="PTHR11358">
    <property type="entry name" value="ARGINASE/AGMATINASE"/>
    <property type="match status" value="1"/>
</dbReference>
<organism evidence="6 7">
    <name type="scientific">Melopsittacus undulatus</name>
    <name type="common">Budgerigar</name>
    <name type="synonym">Psittacus undulatus</name>
    <dbReference type="NCBI Taxonomy" id="13146"/>
    <lineage>
        <taxon>Eukaryota</taxon>
        <taxon>Metazoa</taxon>
        <taxon>Chordata</taxon>
        <taxon>Craniata</taxon>
        <taxon>Vertebrata</taxon>
        <taxon>Euteleostomi</taxon>
        <taxon>Archelosauria</taxon>
        <taxon>Archosauria</taxon>
        <taxon>Dinosauria</taxon>
        <taxon>Saurischia</taxon>
        <taxon>Theropoda</taxon>
        <taxon>Coelurosauria</taxon>
        <taxon>Aves</taxon>
        <taxon>Neognathae</taxon>
        <taxon>Neoaves</taxon>
        <taxon>Telluraves</taxon>
        <taxon>Australaves</taxon>
        <taxon>Psittaciformes</taxon>
        <taxon>Psittaculidae</taxon>
        <taxon>Melopsittacus</taxon>
    </lineage>
</organism>
<accession>A0A8V5FWL3</accession>
<reference evidence="6" key="2">
    <citation type="submission" date="2025-08" db="UniProtKB">
        <authorList>
            <consortium name="Ensembl"/>
        </authorList>
    </citation>
    <scope>IDENTIFICATION</scope>
</reference>
<dbReference type="SUPFAM" id="SSF52768">
    <property type="entry name" value="Arginase/deacetylase"/>
    <property type="match status" value="1"/>
</dbReference>
<evidence type="ECO:0000313" key="6">
    <source>
        <dbReference type="Ensembl" id="ENSMUNP00000016772.2"/>
    </source>
</evidence>
<dbReference type="InterPro" id="IPR020855">
    <property type="entry name" value="Ureohydrolase_Mn_BS"/>
</dbReference>
<dbReference type="CDD" id="cd11592">
    <property type="entry name" value="Agmatinase_PAH"/>
    <property type="match status" value="1"/>
</dbReference>
<dbReference type="PROSITE" id="PS51409">
    <property type="entry name" value="ARGINASE_2"/>
    <property type="match status" value="1"/>
</dbReference>
<keyword evidence="4" id="KW-0378">Hydrolase</keyword>
<protein>
    <submittedName>
        <fullName evidence="6">Uncharacterized protein</fullName>
    </submittedName>
</protein>
<dbReference type="Proteomes" id="UP000694405">
    <property type="component" value="Chromosome 12"/>
</dbReference>
<evidence type="ECO:0000256" key="4">
    <source>
        <dbReference type="ARBA" id="ARBA00022801"/>
    </source>
</evidence>